<reference evidence="2" key="2">
    <citation type="journal article" date="2021" name="Genome Biol. Evol.">
        <title>Developing a high-quality reference genome for a parasitic bivalve with doubly uniparental inheritance (Bivalvia: Unionida).</title>
        <authorList>
            <person name="Smith C.H."/>
        </authorList>
    </citation>
    <scope>NUCLEOTIDE SEQUENCE</scope>
    <source>
        <strain evidence="2">CHS0354</strain>
        <tissue evidence="2">Mantle</tissue>
    </source>
</reference>
<dbReference type="PANTHER" id="PTHR14918:SF3">
    <property type="entry name" value="KICSTOR COMPLEX PROTEIN SZT2"/>
    <property type="match status" value="1"/>
</dbReference>
<evidence type="ECO:0008006" key="4">
    <source>
        <dbReference type="Google" id="ProtNLM"/>
    </source>
</evidence>
<proteinExistence type="predicted"/>
<feature type="region of interest" description="Disordered" evidence="1">
    <location>
        <begin position="1285"/>
        <end position="1314"/>
    </location>
</feature>
<keyword evidence="3" id="KW-1185">Reference proteome</keyword>
<protein>
    <recommendedName>
        <fullName evidence="4">Protein SZT2</fullName>
    </recommendedName>
</protein>
<feature type="region of interest" description="Disordered" evidence="1">
    <location>
        <begin position="1108"/>
        <end position="1130"/>
    </location>
</feature>
<evidence type="ECO:0000256" key="1">
    <source>
        <dbReference type="SAM" id="MobiDB-lite"/>
    </source>
</evidence>
<reference evidence="2" key="3">
    <citation type="submission" date="2023-05" db="EMBL/GenBank/DDBJ databases">
        <authorList>
            <person name="Smith C.H."/>
        </authorList>
    </citation>
    <scope>NUCLEOTIDE SEQUENCE</scope>
    <source>
        <strain evidence="2">CHS0354</strain>
        <tissue evidence="2">Mantle</tissue>
    </source>
</reference>
<feature type="region of interest" description="Disordered" evidence="1">
    <location>
        <begin position="1199"/>
        <end position="1225"/>
    </location>
</feature>
<sequence>MSERDTKVLRAKDVYLLMKKEYRISRNIRASWFFQHLTTPISFTPKAEIPGSDEELQIISVIPEDGSELELGQKYQVVLTPSTIMTFLSCQYRLVITLDLSPSVACVDVSTGEVLYEKVYKTLERFLLGLVQPFHLPDNPAKLSPHVIITVLAYTPVSFCTANQVLGQGILLKSDNVTSVLAKMKERLVELESIMASSFSKVLQMEQYLHAESGSEGHSESRLDYDTSDKSLGIINSHEAGIVTILRNGMLALQLLPENSSAGIVVITDGCLSIPDASVFDFLLTQLRNSTIACTFLKIGQDCSPCGQFGHVCHTELMQFLATATFGAYFASCPLVSPDPTHALNVYHKALFLWSFQKGLEGFKYELIHQNLGEITLPAKQVEKLLSHPVKGKVASILPTIRKKHTENKLNTSLFSILSTRLREGYTIKDVSITKGETHLEVRLVLPWREYARFEYLTSAPWPLETGRQVIHTEITLEGSYDFLHDMICTQINTKGMSPFRIANVKKFWFALQGLSQTDQLLVHLQSFSVNPLYYKVPESIQKGVPLFCLPQANSSVPVLNQQLRKDSALNQFASFWKPVVNLDIKVWQKWMHTHRIGVILEHDMPLSKYLNIPNASGRFGHVQCRQAFISLDSILRDWSTFVLLENQSYIKLLYKNPKNETPDYFVLLRITSNVPCLVLRLAFLGGTPGYERHQVICNLKKKLADLKFPKRGTQKLTKTSSGSVIRKLDGKEMVRKPPLSRDWSEIHCCVLLSKPVENILIRYEKKPRDLTKLEDRSEGFLPMAMLSQSQMANKSAVSLFKSLSRYLYHQRWIWTIQMPSVQVSMQSVGRILSIFTKMRLQEGFHFGVTNSGIVNMALEVDMIDSSWTVNAGTSVKKPDTSSCVIQYVMFPPLSKTSDDSLLDDLDEIETAEADGELQIVTECWVEPQDGVSINNPPERKQFDGANFQQISQVFFPQDLECVSTLVTFEHLMYLCQNSAIPADLGQLANNGLQAETILTNITENIHHVQFPFSILSLLKKSQQAELLFPIYTLDTNASEEVQRDSKNANNVLFSFFLDELHEVYQRSFTLYGEQSKAYISHLNVREKNHEGFLDFFPLDKLATQITNNQSREKSVEKSRNQSENTPEQKSSPEWKCFIRAFSSNCIFITIVPASLDDLLLLNAFGSSDDQREKECEEEGKVIMLDIFETKSVHSNTKNLRRVDAKSEEHAEHFEKGNAGERVDEEDPIPEELKHDVQEPVKPLLVPLYMYETTMVNIIESLVNPWSFTLPRDLHEDFSFDASFDPSRPMASPRNKRVSFSTGDSTDEEKGSTSNLRLRIAQERWYVDGNQERVGDLTQNCSMLSEIYFSCYVKGVFRSLQKGYNLEAKDVDVAINNICEESLPMEMDITTFLHATCGHLQHLVYEARKEQNGEAREEMFEKRSSVRFMDMEDGDLEPDPQSVIPYALQLPRTTLKLDISSLNLDQSCEALDNLHNLIRNKFQEIVFKWFRPVPANPDYYFYCPEQPQMDEFSDEKYTTEVSEGIPAHSMSEMEEPEVISHLTVKATRKRETISNTSNIDSSESLVESVSDMEMYFDESKDDQNPLFLNFTCTFKSHLDHQSVTSQSLITCLGEMKDTLETYSEIDFTHLKITFDLNILTLPTDLEVPTVKKPFFSRMLSITSFTSAQDSDTEEKGSNTDTIGSMKAARDVIGSLPPLQQEAVTKCGEEIEWLLKDEIVSSLRLIQLISSEDLQFVTNHIQQSAIAGKANCSHDTVQLQFVFGLDQSLPQFREEFEKMNLPLYRLVRENDWYYVVKNRSHISFVNAVALSTALDELKWEGGMSREKLDSSGSKSELVETMDTIKTLKVISPNQSKLSGAVTSPLALNQSKQMDSPVSQSKQVQKELQNTMITKSGADTEIIDDNLVHDATDRQSRYSLSQMIHNKEVYTKISMGDEVLEAKTVLTGTTTTGTTTTVDKRDEIPSESKDEKVVLTCTHLSGEAAAGEGIRQGDQNEEHDEKDGSSKTFDEKDIPFGMESSERSSDPAKLMSLTNVGAHGIVQKPNSLNLQYVETEQQSLEAHIPDMPTLLTSQDSQAEDYTGSEEFLQPKEIDEEDQLHSHDEDDDKTSGILKRCSSFAGFKSVRTCEVVPSPKQEEILSQSPAKTAVPALTPIGRLRHFSAPSSQGTPRSNRNSTIPPTPSWQSSRGSFTEDAYDGDMSEIDDSGTSVSENSSMFWKLPNFWLVMLVGPKAVDIFYQRRESGRGNSEEILKQRELLSQVKGKIESICQKVNQILLLNDLYENRNCHMLLVPEADEEVTWNLDTHIKKNTNLSSSSEADDDDLFERKYLAAAMNLGPGHFDCDCVFKICFTLHPRLKTGQGRTGVSRGLQALRSVLNKFCVINRKNMFVIKESTQAVFYLRLKETFSSSRQLSTVSLDDMNDSSSGGWRCIDSGMDKEKDLDTISLTSTTSALSSTQRGGYERVELYVHGIQDPGPEIKVDLMRLLQSKLDESVLDIITVMLRRNPVCKLSWDDVQFIQPLGSSPTEKLLLTLPSRVSQHLRALQYYLRQNLLQFLNVPNYVDTRPDRKFMDMIDGKMIAIPDDQVFLYIRSHSSGGTGIACVSVSLVDGKEQTVRLLHCPKPSSQAHSSVHTQSDLEAFIHTEQYEAKGKRPGPTALIQFRIWERGSIDITVLKEKLIGALRHALCDVVIEYYLLTAPICEIPHHLQELPSLPIHSAPSSPLVTKVEDIRERKFSLVLKKKSDSAHHKLERRQSLQNQSPLQSLKEAIMPPKRVLSPPPDMHKTFDLTSFGTSTLQQIRPGHQSEIPSRSQLHENTSQLLEKYQCGTFGNLHKVYTLLMEDWFSFCCQNGVPTVFQLELCLKSQFSVDFILQELQNIIGNICSDINIKIFKVIPGKEMEELPVGIIYNPCRHPLPSSNISEETSVDAVPTVNFVPGKIDTFIGIGRNFNQWQFSIESDLEEESGHSVTGVTQKVLSKQTSQKFYSSTQSTTTDKTVIDECESNFVPRQRLLMIFIKHKQMVVFTYNWASDFNSSLSKYLTRLVQWHNARAHLLNSIITQKMGLFNHYLFSDLANVPNPFINTSDVDHLIRSSTPSSKEHIRRTNSMTAKDRTPSLLFDTTFKDVFPWKTVHANLQVTEKDPVTQHGQQAQEIRRGIKKEEESLLKIQKLYLMWLKKTAGPNIQISEDDIVLLKQHSRLFHYCATPLLFFAQWRHKVLEKYRATGLDSHSSPVSASVDSKSRSRHSSGTSVGSVRTKHTDGQDGKKKQLNMSSSMGKLTDSPEYKTYDSAIEEDWHRTLLQEFRLQYIAYLQTIGFHYIHTTPVSYKHRSDRRSEQKFEEIATHHRNIFNLQKTLSGGILLIELSFHAEYFCVKLYTYESSRLSDTVNQQMKLMFVDECEKCKDIIHVHSFAHDFHLRCVQAYLNGEQKGFPPNYHVVNFLIDFIKVYPYAPSFSRNFLQQDVVTIPKPSCSGQQLYEYMLNHANLYNMTSLKMQYHTDPEIKDLDYSLAKMVDYALVSNFSQEILQFSESSKPEKESYSFGLIIFQDPYQLGPDMDRSSLVLKFFIVLTSCGELFPRHTLEKTLGVLRGHKIHQSQDEEITIEDKNLKDFTPISHLLGVPRDPPNYLGFSNTYQPPMYQMLQKETEAVRQKIEQMAAESMEKCRRDVLWQRMLVGDRSEEEAKRKKRSDTEDSKDPLLRLSYEELCELLGRAHRCPLCEIDSRLITFQHMSITWYAGLAQVLSHKYQDDLRRYFSSPDGQVQYHIILNANNLDMFMMLCIDNFNNKAELSAVFKKQAKEQESRDSKQTEEETVQTHIENFVNACCFHLWTSML</sequence>
<reference evidence="2" key="1">
    <citation type="journal article" date="2021" name="Genome Biol. Evol.">
        <title>A High-Quality Reference Genome for a Parasitic Bivalve with Doubly Uniparental Inheritance (Bivalvia: Unionida).</title>
        <authorList>
            <person name="Smith C.H."/>
        </authorList>
    </citation>
    <scope>NUCLEOTIDE SEQUENCE</scope>
    <source>
        <strain evidence="2">CHS0354</strain>
    </source>
</reference>
<feature type="compositionally biased region" description="Polar residues" evidence="1">
    <location>
        <begin position="2161"/>
        <end position="2188"/>
    </location>
</feature>
<feature type="compositionally biased region" description="Basic and acidic residues" evidence="1">
    <location>
        <begin position="3256"/>
        <end position="3265"/>
    </location>
</feature>
<accession>A0AAE0VIH9</accession>
<evidence type="ECO:0000313" key="2">
    <source>
        <dbReference type="EMBL" id="KAK3579119.1"/>
    </source>
</evidence>
<feature type="region of interest" description="Disordered" evidence="1">
    <location>
        <begin position="1981"/>
        <end position="2025"/>
    </location>
</feature>
<feature type="region of interest" description="Disordered" evidence="1">
    <location>
        <begin position="2158"/>
        <end position="2205"/>
    </location>
</feature>
<feature type="compositionally biased region" description="Basic and acidic residues" evidence="1">
    <location>
        <begin position="1201"/>
        <end position="1222"/>
    </location>
</feature>
<evidence type="ECO:0000313" key="3">
    <source>
        <dbReference type="Proteomes" id="UP001195483"/>
    </source>
</evidence>
<feature type="region of interest" description="Disordered" evidence="1">
    <location>
        <begin position="2088"/>
        <end position="2108"/>
    </location>
</feature>
<name>A0AAE0VIH9_9BIVA</name>
<gene>
    <name evidence="2" type="ORF">CHS0354_022139</name>
</gene>
<feature type="region of interest" description="Disordered" evidence="1">
    <location>
        <begin position="3226"/>
        <end position="3277"/>
    </location>
</feature>
<feature type="compositionally biased region" description="Acidic residues" evidence="1">
    <location>
        <begin position="2192"/>
        <end position="2203"/>
    </location>
</feature>
<dbReference type="Proteomes" id="UP001195483">
    <property type="component" value="Unassembled WGS sequence"/>
</dbReference>
<feature type="compositionally biased region" description="Basic and acidic residues" evidence="1">
    <location>
        <begin position="2088"/>
        <end position="2101"/>
    </location>
</feature>
<dbReference type="InterPro" id="IPR033228">
    <property type="entry name" value="SZT2"/>
</dbReference>
<organism evidence="2 3">
    <name type="scientific">Potamilus streckersoni</name>
    <dbReference type="NCBI Taxonomy" id="2493646"/>
    <lineage>
        <taxon>Eukaryota</taxon>
        <taxon>Metazoa</taxon>
        <taxon>Spiralia</taxon>
        <taxon>Lophotrochozoa</taxon>
        <taxon>Mollusca</taxon>
        <taxon>Bivalvia</taxon>
        <taxon>Autobranchia</taxon>
        <taxon>Heteroconchia</taxon>
        <taxon>Palaeoheterodonta</taxon>
        <taxon>Unionida</taxon>
        <taxon>Unionoidea</taxon>
        <taxon>Unionidae</taxon>
        <taxon>Ambleminae</taxon>
        <taxon>Lampsilini</taxon>
        <taxon>Potamilus</taxon>
    </lineage>
</organism>
<dbReference type="GO" id="GO:0005777">
    <property type="term" value="C:peroxisome"/>
    <property type="evidence" value="ECO:0007669"/>
    <property type="project" value="InterPro"/>
</dbReference>
<comment type="caution">
    <text evidence="2">The sequence shown here is derived from an EMBL/GenBank/DDBJ whole genome shotgun (WGS) entry which is preliminary data.</text>
</comment>
<feature type="compositionally biased region" description="Basic and acidic residues" evidence="1">
    <location>
        <begin position="1992"/>
        <end position="2024"/>
    </location>
</feature>
<dbReference type="EMBL" id="JAEAOA010001340">
    <property type="protein sequence ID" value="KAK3579119.1"/>
    <property type="molecule type" value="Genomic_DNA"/>
</dbReference>
<feature type="compositionally biased region" description="Basic and acidic residues" evidence="1">
    <location>
        <begin position="1111"/>
        <end position="1121"/>
    </location>
</feature>
<feature type="compositionally biased region" description="Low complexity" evidence="1">
    <location>
        <begin position="3226"/>
        <end position="3237"/>
    </location>
</feature>
<dbReference type="PANTHER" id="PTHR14918">
    <property type="entry name" value="KICSTOR COMPLEX PROTEIN SZT2"/>
    <property type="match status" value="1"/>
</dbReference>